<comment type="caution">
    <text evidence="2">The sequence shown here is derived from an EMBL/GenBank/DDBJ whole genome shotgun (WGS) entry which is preliminary data.</text>
</comment>
<sequence>MCLAFVFVYNDIITSHSFCFWGILVQIFSILTFDVGVDRRRQYWHKFLRPTLRLGLPTYEPARHKANTPRAATQHRRLHHRPPAWYSFASKRSPTNESTIQTHVSSSCRVCRRGRRQDPCCRTWAAAARLVAKTVANRNETCYN</sequence>
<keyword evidence="1" id="KW-1133">Transmembrane helix</keyword>
<reference evidence="2 3" key="1">
    <citation type="journal article" date="2019" name="Appl. Microbiol. Biotechnol.">
        <title>Genome sequence of Isaria javanica and comparative genome analysis insights into family S53 peptidase evolution in fungal entomopathogens.</title>
        <authorList>
            <person name="Lin R."/>
            <person name="Zhang X."/>
            <person name="Xin B."/>
            <person name="Zou M."/>
            <person name="Gao Y."/>
            <person name="Qin F."/>
            <person name="Hu Q."/>
            <person name="Xie B."/>
            <person name="Cheng X."/>
        </authorList>
    </citation>
    <scope>NUCLEOTIDE SEQUENCE [LARGE SCALE GENOMIC DNA]</scope>
    <source>
        <strain evidence="2 3">IJ1G</strain>
    </source>
</reference>
<proteinExistence type="predicted"/>
<keyword evidence="1" id="KW-0812">Transmembrane</keyword>
<dbReference type="AlphaFoldDB" id="A0A545V933"/>
<name>A0A545V933_9HYPO</name>
<dbReference type="EMBL" id="SPUK01000003">
    <property type="protein sequence ID" value="TQV98237.1"/>
    <property type="molecule type" value="Genomic_DNA"/>
</dbReference>
<keyword evidence="1" id="KW-0472">Membrane</keyword>
<evidence type="ECO:0000256" key="1">
    <source>
        <dbReference type="SAM" id="Phobius"/>
    </source>
</evidence>
<evidence type="ECO:0000313" key="3">
    <source>
        <dbReference type="Proteomes" id="UP000315783"/>
    </source>
</evidence>
<dbReference type="Proteomes" id="UP000315783">
    <property type="component" value="Unassembled WGS sequence"/>
</dbReference>
<keyword evidence="3" id="KW-1185">Reference proteome</keyword>
<protein>
    <submittedName>
        <fullName evidence="2">Uncharacterized protein</fullName>
    </submittedName>
</protein>
<organism evidence="2 3">
    <name type="scientific">Cordyceps javanica</name>
    <dbReference type="NCBI Taxonomy" id="43265"/>
    <lineage>
        <taxon>Eukaryota</taxon>
        <taxon>Fungi</taxon>
        <taxon>Dikarya</taxon>
        <taxon>Ascomycota</taxon>
        <taxon>Pezizomycotina</taxon>
        <taxon>Sordariomycetes</taxon>
        <taxon>Hypocreomycetidae</taxon>
        <taxon>Hypocreales</taxon>
        <taxon>Cordycipitaceae</taxon>
        <taxon>Cordyceps</taxon>
    </lineage>
</organism>
<feature type="transmembrane region" description="Helical" evidence="1">
    <location>
        <begin position="12"/>
        <end position="37"/>
    </location>
</feature>
<gene>
    <name evidence="2" type="ORF">IF1G_02317</name>
</gene>
<accession>A0A545V933</accession>
<evidence type="ECO:0000313" key="2">
    <source>
        <dbReference type="EMBL" id="TQV98237.1"/>
    </source>
</evidence>